<comment type="caution">
    <text evidence="17">The sequence shown here is derived from an EMBL/GenBank/DDBJ whole genome shotgun (WGS) entry which is preliminary data.</text>
</comment>
<dbReference type="EMBL" id="JAACJN010000014">
    <property type="protein sequence ID" value="KAF5390607.1"/>
    <property type="molecule type" value="Genomic_DNA"/>
</dbReference>
<evidence type="ECO:0000313" key="18">
    <source>
        <dbReference type="Proteomes" id="UP000518752"/>
    </source>
</evidence>
<feature type="transmembrane region" description="Helical" evidence="15">
    <location>
        <begin position="426"/>
        <end position="447"/>
    </location>
</feature>
<feature type="domain" description="Peptidase M28" evidence="16">
    <location>
        <begin position="111"/>
        <end position="304"/>
    </location>
</feature>
<keyword evidence="18" id="KW-1185">Reference proteome</keyword>
<evidence type="ECO:0000256" key="14">
    <source>
        <dbReference type="RuleBase" id="RU361240"/>
    </source>
</evidence>
<name>A0A8H5ME38_9AGAR</name>
<protein>
    <recommendedName>
        <fullName evidence="14">Peptide hydrolase</fullName>
        <ecNumber evidence="14">3.4.-.-</ecNumber>
    </recommendedName>
</protein>
<sequence length="916" mass="100922">MNIHVNLPEPVLEPYNSLTNQPQISEPLILDTARILSEEIGFRTPGTREHALGEQYLWGQVIELKSQCDELVKVNPSRKLECEIWHQKGSGSHRFDMMGKRLYKTYVGLGNIVVRLSDGTEEGKAHSVLVNAHLDSTLPTPGAADDAMAVGIMLECIRVLMETQDWEPSNSIIFLFNNAEESLQDGSHLFSTQHEVASTVRAAINLEAAGTTGRELLFQATSFEMISAYSHVPRPHGTVVANDVFSSGIILSDTDFRQFQQYLNVTGLDIAVVGNSYLYHMRKDLVENIQQGVAQNFGENTLALLLHLSSSSSSISSLTGGYTKPQTVYFSLFGRFWMYSFQTAKNLYAVLFAASIILIVARKSSGSNIQNKANTELPAFHAITSLTKPFLVVFSSFIGALVGANVAALLMKYILEQPLSWFKSEFSAMILYGPSAILGALVPQLFFSHTSLTERNVYHATLLTQTFLALLVQHLGVGSAGLAFLCGASLWAGLVVDPLGRRIEWWISSLFDSPSMEKKSARIGMEDPEPISLLTYVISLPVPLLLGSTSAFLTLDVFVPLTGRLGADAPADNLIATIVVFVGTITFGGFFVPFLWRFQSRPVTESRHQPEHASSARKLSLDKLILFMAVLSAVPIAVFSVREPFDAMHQKRVYFLRTENITTGEHHLHISTSDGAAGFEKLVHNLAKNFGSVALREGVIEKPQPIIMDAYNSDWDTMYPFSAFLTPYKIPLAVSSDYVSPWSTESLTSSNDTATKAKSFAIVAADDILDHEAGTRSLKLVIWHPGLIWTVIAFDAHVLSWSLDSNPPDEYTRHYIKEASFYEMDKWEVDIVIKLPPPPTSASDDSIAGSILINFIGLEEEGMWPGKKALLQGHSLNDSIFASLKFLSELDAWVEKETDGKVDALLLGCVAGLQRI</sequence>
<proteinExistence type="inferred from homology"/>
<comment type="cofactor">
    <cofactor evidence="1">
        <name>Zn(2+)</name>
        <dbReference type="ChEBI" id="CHEBI:29105"/>
    </cofactor>
</comment>
<dbReference type="SUPFAM" id="SSF53187">
    <property type="entry name" value="Zn-dependent exopeptidases"/>
    <property type="match status" value="1"/>
</dbReference>
<keyword evidence="7 14" id="KW-0378">Hydrolase</keyword>
<evidence type="ECO:0000256" key="5">
    <source>
        <dbReference type="ARBA" id="ARBA00022692"/>
    </source>
</evidence>
<evidence type="ECO:0000256" key="6">
    <source>
        <dbReference type="ARBA" id="ARBA00022723"/>
    </source>
</evidence>
<evidence type="ECO:0000256" key="7">
    <source>
        <dbReference type="ARBA" id="ARBA00022801"/>
    </source>
</evidence>
<gene>
    <name evidence="17" type="ORF">D9757_002581</name>
</gene>
<reference evidence="17 18" key="1">
    <citation type="journal article" date="2020" name="ISME J.">
        <title>Uncovering the hidden diversity of litter-decomposition mechanisms in mushroom-forming fungi.</title>
        <authorList>
            <person name="Floudas D."/>
            <person name="Bentzer J."/>
            <person name="Ahren D."/>
            <person name="Johansson T."/>
            <person name="Persson P."/>
            <person name="Tunlid A."/>
        </authorList>
    </citation>
    <scope>NUCLEOTIDE SEQUENCE [LARGE SCALE GENOMIC DNA]</scope>
    <source>
        <strain evidence="17 18">CBS 406.79</strain>
    </source>
</reference>
<keyword evidence="5 15" id="KW-0812">Transmembrane</keyword>
<dbReference type="OrthoDB" id="76293at2759"/>
<evidence type="ECO:0000256" key="2">
    <source>
        <dbReference type="ARBA" id="ARBA00004477"/>
    </source>
</evidence>
<dbReference type="Gene3D" id="3.40.630.10">
    <property type="entry name" value="Zn peptidases"/>
    <property type="match status" value="1"/>
</dbReference>
<feature type="transmembrane region" description="Helical" evidence="15">
    <location>
        <begin position="390"/>
        <end position="414"/>
    </location>
</feature>
<dbReference type="FunFam" id="3.40.630.10:FF:000008">
    <property type="entry name" value="Endoplasmic reticulum metallopeptidase 1"/>
    <property type="match status" value="1"/>
</dbReference>
<keyword evidence="11" id="KW-0482">Metalloprotease</keyword>
<evidence type="ECO:0000256" key="12">
    <source>
        <dbReference type="ARBA" id="ARBA00023136"/>
    </source>
</evidence>
<accession>A0A8H5ME38</accession>
<dbReference type="InterPro" id="IPR007484">
    <property type="entry name" value="Peptidase_M28"/>
</dbReference>
<evidence type="ECO:0000256" key="10">
    <source>
        <dbReference type="ARBA" id="ARBA00022989"/>
    </source>
</evidence>
<keyword evidence="10 15" id="KW-1133">Transmembrane helix</keyword>
<feature type="transmembrane region" description="Helical" evidence="15">
    <location>
        <begin position="533"/>
        <end position="554"/>
    </location>
</feature>
<comment type="subcellular location">
    <subcellularLocation>
        <location evidence="2">Endoplasmic reticulum membrane</location>
        <topology evidence="2">Multi-pass membrane protein</topology>
    </subcellularLocation>
</comment>
<evidence type="ECO:0000313" key="17">
    <source>
        <dbReference type="EMBL" id="KAF5390607.1"/>
    </source>
</evidence>
<dbReference type="GO" id="GO:0006508">
    <property type="term" value="P:proteolysis"/>
    <property type="evidence" value="ECO:0007669"/>
    <property type="project" value="UniProtKB-KW"/>
</dbReference>
<dbReference type="EC" id="3.4.-.-" evidence="14"/>
<keyword evidence="6 14" id="KW-0479">Metal-binding</keyword>
<evidence type="ECO:0000256" key="9">
    <source>
        <dbReference type="ARBA" id="ARBA00022833"/>
    </source>
</evidence>
<evidence type="ECO:0000256" key="13">
    <source>
        <dbReference type="ARBA" id="ARBA00023180"/>
    </source>
</evidence>
<dbReference type="Pfam" id="PF04389">
    <property type="entry name" value="Peptidase_M28"/>
    <property type="match status" value="1"/>
</dbReference>
<dbReference type="AlphaFoldDB" id="A0A8H5ME38"/>
<dbReference type="GO" id="GO:0005789">
    <property type="term" value="C:endoplasmic reticulum membrane"/>
    <property type="evidence" value="ECO:0007669"/>
    <property type="project" value="UniProtKB-SubCell"/>
</dbReference>
<keyword evidence="4 14" id="KW-0645">Protease</keyword>
<evidence type="ECO:0000259" key="16">
    <source>
        <dbReference type="Pfam" id="PF04389"/>
    </source>
</evidence>
<comment type="similarity">
    <text evidence="3 14">Belongs to the peptidase M28 family.</text>
</comment>
<dbReference type="InterPro" id="IPR045175">
    <property type="entry name" value="M28_fam"/>
</dbReference>
<evidence type="ECO:0000256" key="11">
    <source>
        <dbReference type="ARBA" id="ARBA00023049"/>
    </source>
</evidence>
<dbReference type="PANTHER" id="PTHR12147:SF22">
    <property type="entry name" value="ENDOPLASMIC RETICULUM METALLOPEPTIDASE 1"/>
    <property type="match status" value="1"/>
</dbReference>
<keyword evidence="8" id="KW-0256">Endoplasmic reticulum</keyword>
<evidence type="ECO:0000256" key="15">
    <source>
        <dbReference type="SAM" id="Phobius"/>
    </source>
</evidence>
<feature type="transmembrane region" description="Helical" evidence="15">
    <location>
        <begin position="574"/>
        <end position="596"/>
    </location>
</feature>
<keyword evidence="12 15" id="KW-0472">Membrane</keyword>
<dbReference type="PANTHER" id="PTHR12147">
    <property type="entry name" value="METALLOPEPTIDASE M28 FAMILY MEMBER"/>
    <property type="match status" value="1"/>
</dbReference>
<evidence type="ECO:0000256" key="4">
    <source>
        <dbReference type="ARBA" id="ARBA00022670"/>
    </source>
</evidence>
<evidence type="ECO:0000256" key="3">
    <source>
        <dbReference type="ARBA" id="ARBA00010918"/>
    </source>
</evidence>
<keyword evidence="9 14" id="KW-0862">Zinc</keyword>
<dbReference type="Proteomes" id="UP000518752">
    <property type="component" value="Unassembled WGS sequence"/>
</dbReference>
<dbReference type="GO" id="GO:0008235">
    <property type="term" value="F:metalloexopeptidase activity"/>
    <property type="evidence" value="ECO:0007669"/>
    <property type="project" value="InterPro"/>
</dbReference>
<feature type="transmembrane region" description="Helical" evidence="15">
    <location>
        <begin position="343"/>
        <end position="361"/>
    </location>
</feature>
<evidence type="ECO:0000256" key="8">
    <source>
        <dbReference type="ARBA" id="ARBA00022824"/>
    </source>
</evidence>
<keyword evidence="13" id="KW-0325">Glycoprotein</keyword>
<evidence type="ECO:0000256" key="1">
    <source>
        <dbReference type="ARBA" id="ARBA00001947"/>
    </source>
</evidence>
<dbReference type="GO" id="GO:0046872">
    <property type="term" value="F:metal ion binding"/>
    <property type="evidence" value="ECO:0007669"/>
    <property type="project" value="UniProtKB-KW"/>
</dbReference>
<organism evidence="17 18">
    <name type="scientific">Collybiopsis confluens</name>
    <dbReference type="NCBI Taxonomy" id="2823264"/>
    <lineage>
        <taxon>Eukaryota</taxon>
        <taxon>Fungi</taxon>
        <taxon>Dikarya</taxon>
        <taxon>Basidiomycota</taxon>
        <taxon>Agaricomycotina</taxon>
        <taxon>Agaricomycetes</taxon>
        <taxon>Agaricomycetidae</taxon>
        <taxon>Agaricales</taxon>
        <taxon>Marasmiineae</taxon>
        <taxon>Omphalotaceae</taxon>
        <taxon>Collybiopsis</taxon>
    </lineage>
</organism>
<feature type="transmembrane region" description="Helical" evidence="15">
    <location>
        <begin position="624"/>
        <end position="641"/>
    </location>
</feature>